<evidence type="ECO:0000256" key="2">
    <source>
        <dbReference type="ARBA" id="ARBA00022840"/>
    </source>
</evidence>
<comment type="similarity">
    <text evidence="6">Belongs to the NnrD/CARKD family.</text>
</comment>
<name>A0A517SQN7_9BACT</name>
<dbReference type="AlphaFoldDB" id="A0A517SQN7"/>
<reference evidence="9 10" key="1">
    <citation type="submission" date="2019-02" db="EMBL/GenBank/DDBJ databases">
        <title>Deep-cultivation of Planctomycetes and their phenomic and genomic characterization uncovers novel biology.</title>
        <authorList>
            <person name="Wiegand S."/>
            <person name="Jogler M."/>
            <person name="Boedeker C."/>
            <person name="Pinto D."/>
            <person name="Vollmers J."/>
            <person name="Rivas-Marin E."/>
            <person name="Kohn T."/>
            <person name="Peeters S.H."/>
            <person name="Heuer A."/>
            <person name="Rast P."/>
            <person name="Oberbeckmann S."/>
            <person name="Bunk B."/>
            <person name="Jeske O."/>
            <person name="Meyerdierks A."/>
            <person name="Storesund J.E."/>
            <person name="Kallscheuer N."/>
            <person name="Luecker S."/>
            <person name="Lage O.M."/>
            <person name="Pohl T."/>
            <person name="Merkel B.J."/>
            <person name="Hornburger P."/>
            <person name="Mueller R.-W."/>
            <person name="Bruemmer F."/>
            <person name="Labrenz M."/>
            <person name="Spormann A.M."/>
            <person name="Op den Camp H."/>
            <person name="Overmann J."/>
            <person name="Amann R."/>
            <person name="Jetten M.S.M."/>
            <person name="Mascher T."/>
            <person name="Medema M.H."/>
            <person name="Devos D.P."/>
            <person name="Kaster A.-K."/>
            <person name="Ovreas L."/>
            <person name="Rohde M."/>
            <person name="Galperin M.Y."/>
            <person name="Jogler C."/>
        </authorList>
    </citation>
    <scope>NUCLEOTIDE SEQUENCE [LARGE SCALE GENOMIC DNA]</scope>
    <source>
        <strain evidence="9 10">SV_7m_r</strain>
    </source>
</reference>
<dbReference type="InterPro" id="IPR000631">
    <property type="entry name" value="CARKD"/>
</dbReference>
<sequence>MSEQTVPPCPASLPQRRSDANKGSCGRVLLIGGSRGMAGSISLSAVAALRSGSGLVSAAVPDAILETVAGFHPGVMTIPLADNQTTGTFAATAQLPDLSAYDAIGIGPGMQTGTGSVRLITAILSQTQLPRVIDADGLNVIAAQNLLAADPQDATVDQQRTLILTPHPGELARLTGIPATDRAAQIDAAQRLATQHGLTVVVKGGPTVIVTPQQAGRSTNPTGNPGMATAGSGDVLTGVITSLLGQGMPTEAAAKLGVYLHGLAGDFAARKHGQASMICTDLLDSLSQSIQASESATSSPSP</sequence>
<dbReference type="HAMAP" id="MF_01965">
    <property type="entry name" value="NADHX_dehydratase"/>
    <property type="match status" value="1"/>
</dbReference>
<dbReference type="Gene3D" id="3.40.1190.20">
    <property type="match status" value="1"/>
</dbReference>
<evidence type="ECO:0000256" key="1">
    <source>
        <dbReference type="ARBA" id="ARBA00022741"/>
    </source>
</evidence>
<evidence type="ECO:0000256" key="5">
    <source>
        <dbReference type="ARBA" id="ARBA00023239"/>
    </source>
</evidence>
<dbReference type="RefSeq" id="WP_145269579.1">
    <property type="nucleotide sequence ID" value="NZ_CP036272.1"/>
</dbReference>
<comment type="subunit">
    <text evidence="6">Homotetramer.</text>
</comment>
<dbReference type="PANTHER" id="PTHR12592:SF0">
    <property type="entry name" value="ATP-DEPENDENT (S)-NAD(P)H-HYDRATE DEHYDRATASE"/>
    <property type="match status" value="1"/>
</dbReference>
<dbReference type="EC" id="4.2.1.136" evidence="6"/>
<protein>
    <recommendedName>
        <fullName evidence="6">ADP-dependent (S)-NAD(P)H-hydrate dehydratase</fullName>
        <ecNumber evidence="6">4.2.1.136</ecNumber>
    </recommendedName>
    <alternativeName>
        <fullName evidence="6">ADP-dependent NAD(P)HX dehydratase</fullName>
    </alternativeName>
</protein>
<dbReference type="SUPFAM" id="SSF53613">
    <property type="entry name" value="Ribokinase-like"/>
    <property type="match status" value="1"/>
</dbReference>
<evidence type="ECO:0000256" key="3">
    <source>
        <dbReference type="ARBA" id="ARBA00022857"/>
    </source>
</evidence>
<dbReference type="Pfam" id="PF01256">
    <property type="entry name" value="Carb_kinase"/>
    <property type="match status" value="1"/>
</dbReference>
<dbReference type="GO" id="GO:0052855">
    <property type="term" value="F:ADP-dependent NAD(P)H-hydrate dehydratase activity"/>
    <property type="evidence" value="ECO:0007669"/>
    <property type="project" value="UniProtKB-UniRule"/>
</dbReference>
<comment type="caution">
    <text evidence="6">Lacks conserved residue(s) required for the propagation of feature annotation.</text>
</comment>
<comment type="function">
    <text evidence="6">Catalyzes the dehydration of the S-form of NAD(P)HX at the expense of ADP, which is converted to AMP. Together with NAD(P)HX epimerase, which catalyzes the epimerization of the S- and R-forms, the enzyme allows the repair of both epimers of NAD(P)HX, a damaged form of NAD(P)H that is a result of enzymatic or heat-dependent hydration.</text>
</comment>
<evidence type="ECO:0000256" key="7">
    <source>
        <dbReference type="SAM" id="MobiDB-lite"/>
    </source>
</evidence>
<dbReference type="PROSITE" id="PS51383">
    <property type="entry name" value="YJEF_C_3"/>
    <property type="match status" value="1"/>
</dbReference>
<dbReference type="PROSITE" id="PS01050">
    <property type="entry name" value="YJEF_C_2"/>
    <property type="match status" value="1"/>
</dbReference>
<feature type="binding site" evidence="6">
    <location>
        <begin position="203"/>
        <end position="207"/>
    </location>
    <ligand>
        <name>AMP</name>
        <dbReference type="ChEBI" id="CHEBI:456215"/>
    </ligand>
</feature>
<gene>
    <name evidence="6" type="primary">nnrD</name>
    <name evidence="9" type="ORF">SV7mr_09220</name>
</gene>
<feature type="binding site" evidence="6">
    <location>
        <position position="234"/>
    </location>
    <ligand>
        <name>(6S)-NADPHX</name>
        <dbReference type="ChEBI" id="CHEBI:64076"/>
    </ligand>
</feature>
<comment type="catalytic activity">
    <reaction evidence="6">
        <text>(6S)-NADPHX + ADP = AMP + phosphate + NADPH + H(+)</text>
        <dbReference type="Rhea" id="RHEA:32235"/>
        <dbReference type="ChEBI" id="CHEBI:15378"/>
        <dbReference type="ChEBI" id="CHEBI:43474"/>
        <dbReference type="ChEBI" id="CHEBI:57783"/>
        <dbReference type="ChEBI" id="CHEBI:64076"/>
        <dbReference type="ChEBI" id="CHEBI:456215"/>
        <dbReference type="ChEBI" id="CHEBI:456216"/>
        <dbReference type="EC" id="4.2.1.136"/>
    </reaction>
</comment>
<evidence type="ECO:0000313" key="9">
    <source>
        <dbReference type="EMBL" id="QDT58429.1"/>
    </source>
</evidence>
<proteinExistence type="inferred from homology"/>
<keyword evidence="3 6" id="KW-0521">NADP</keyword>
<keyword evidence="10" id="KW-1185">Reference proteome</keyword>
<comment type="cofactor">
    <cofactor evidence="6">
        <name>Mg(2+)</name>
        <dbReference type="ChEBI" id="CHEBI:18420"/>
    </cofactor>
</comment>
<dbReference type="InterPro" id="IPR029056">
    <property type="entry name" value="Ribokinase-like"/>
</dbReference>
<dbReference type="NCBIfam" id="TIGR00196">
    <property type="entry name" value="yjeF_cterm"/>
    <property type="match status" value="1"/>
</dbReference>
<evidence type="ECO:0000313" key="10">
    <source>
        <dbReference type="Proteomes" id="UP000315003"/>
    </source>
</evidence>
<organism evidence="9 10">
    <name type="scientific">Stieleria bergensis</name>
    <dbReference type="NCBI Taxonomy" id="2528025"/>
    <lineage>
        <taxon>Bacteria</taxon>
        <taxon>Pseudomonadati</taxon>
        <taxon>Planctomycetota</taxon>
        <taxon>Planctomycetia</taxon>
        <taxon>Pirellulales</taxon>
        <taxon>Pirellulaceae</taxon>
        <taxon>Stieleria</taxon>
    </lineage>
</organism>
<keyword evidence="4 6" id="KW-0520">NAD</keyword>
<dbReference type="Proteomes" id="UP000315003">
    <property type="component" value="Chromosome"/>
</dbReference>
<feature type="binding site" evidence="6">
    <location>
        <position position="167"/>
    </location>
    <ligand>
        <name>(6S)-NADPHX</name>
        <dbReference type="ChEBI" id="CHEBI:64076"/>
    </ligand>
</feature>
<dbReference type="GO" id="GO:0052856">
    <property type="term" value="F:NAD(P)HX epimerase activity"/>
    <property type="evidence" value="ECO:0007669"/>
    <property type="project" value="TreeGrafter"/>
</dbReference>
<keyword evidence="2 6" id="KW-0067">ATP-binding</keyword>
<dbReference type="GO" id="GO:0110051">
    <property type="term" value="P:metabolite repair"/>
    <property type="evidence" value="ECO:0007669"/>
    <property type="project" value="TreeGrafter"/>
</dbReference>
<evidence type="ECO:0000256" key="4">
    <source>
        <dbReference type="ARBA" id="ARBA00023027"/>
    </source>
</evidence>
<accession>A0A517SQN7</accession>
<dbReference type="CDD" id="cd01171">
    <property type="entry name" value="YXKO-related"/>
    <property type="match status" value="1"/>
</dbReference>
<feature type="domain" description="YjeF C-terminal" evidence="8">
    <location>
        <begin position="5"/>
        <end position="293"/>
    </location>
</feature>
<dbReference type="EMBL" id="CP036272">
    <property type="protein sequence ID" value="QDT58429.1"/>
    <property type="molecule type" value="Genomic_DNA"/>
</dbReference>
<dbReference type="OrthoDB" id="9806925at2"/>
<comment type="catalytic activity">
    <reaction evidence="6">
        <text>(6S)-NADHX + ADP = AMP + phosphate + NADH + H(+)</text>
        <dbReference type="Rhea" id="RHEA:32223"/>
        <dbReference type="ChEBI" id="CHEBI:15378"/>
        <dbReference type="ChEBI" id="CHEBI:43474"/>
        <dbReference type="ChEBI" id="CHEBI:57945"/>
        <dbReference type="ChEBI" id="CHEBI:64074"/>
        <dbReference type="ChEBI" id="CHEBI:456215"/>
        <dbReference type="ChEBI" id="CHEBI:456216"/>
        <dbReference type="EC" id="4.2.1.136"/>
    </reaction>
</comment>
<keyword evidence="5 6" id="KW-0456">Lyase</keyword>
<dbReference type="InterPro" id="IPR017953">
    <property type="entry name" value="Carbohydrate_kinase_pred_CS"/>
</dbReference>
<evidence type="ECO:0000256" key="6">
    <source>
        <dbReference type="HAMAP-Rule" id="MF_01965"/>
    </source>
</evidence>
<evidence type="ECO:0000259" key="8">
    <source>
        <dbReference type="PROSITE" id="PS51383"/>
    </source>
</evidence>
<feature type="binding site" evidence="6">
    <location>
        <position position="233"/>
    </location>
    <ligand>
        <name>AMP</name>
        <dbReference type="ChEBI" id="CHEBI:456215"/>
    </ligand>
</feature>
<dbReference type="PANTHER" id="PTHR12592">
    <property type="entry name" value="ATP-DEPENDENT (S)-NAD(P)H-HYDRATE DEHYDRATASE FAMILY MEMBER"/>
    <property type="match status" value="1"/>
</dbReference>
<keyword evidence="1 6" id="KW-0547">Nucleotide-binding</keyword>
<feature type="region of interest" description="Disordered" evidence="7">
    <location>
        <begin position="1"/>
        <end position="22"/>
    </location>
</feature>
<dbReference type="GO" id="GO:0046496">
    <property type="term" value="P:nicotinamide nucleotide metabolic process"/>
    <property type="evidence" value="ECO:0007669"/>
    <property type="project" value="UniProtKB-UniRule"/>
</dbReference>
<dbReference type="GO" id="GO:0005524">
    <property type="term" value="F:ATP binding"/>
    <property type="evidence" value="ECO:0007669"/>
    <property type="project" value="UniProtKB-KW"/>
</dbReference>
<feature type="binding site" evidence="6">
    <location>
        <position position="109"/>
    </location>
    <ligand>
        <name>(6S)-NADPHX</name>
        <dbReference type="ChEBI" id="CHEBI:64076"/>
    </ligand>
</feature>